<dbReference type="Pfam" id="PF15057">
    <property type="entry name" value="DUF4537"/>
    <property type="match status" value="1"/>
</dbReference>
<feature type="compositionally biased region" description="Basic and acidic residues" evidence="1">
    <location>
        <begin position="4070"/>
        <end position="4079"/>
    </location>
</feature>
<feature type="domain" description="DUF4537" evidence="2">
    <location>
        <begin position="369"/>
        <end position="501"/>
    </location>
</feature>
<feature type="region of interest" description="Disordered" evidence="1">
    <location>
        <begin position="2449"/>
        <end position="2495"/>
    </location>
</feature>
<feature type="compositionally biased region" description="Polar residues" evidence="1">
    <location>
        <begin position="2227"/>
        <end position="2241"/>
    </location>
</feature>
<feature type="region of interest" description="Disordered" evidence="1">
    <location>
        <begin position="2296"/>
        <end position="2333"/>
    </location>
</feature>
<feature type="region of interest" description="Disordered" evidence="1">
    <location>
        <begin position="1000"/>
        <end position="1038"/>
    </location>
</feature>
<feature type="compositionally biased region" description="Basic and acidic residues" evidence="1">
    <location>
        <begin position="774"/>
        <end position="783"/>
    </location>
</feature>
<feature type="region of interest" description="Disordered" evidence="1">
    <location>
        <begin position="1818"/>
        <end position="1839"/>
    </location>
</feature>
<feature type="compositionally biased region" description="Pro residues" evidence="1">
    <location>
        <begin position="567"/>
        <end position="586"/>
    </location>
</feature>
<feature type="region of interest" description="Disordered" evidence="1">
    <location>
        <begin position="507"/>
        <end position="744"/>
    </location>
</feature>
<feature type="region of interest" description="Disordered" evidence="1">
    <location>
        <begin position="1768"/>
        <end position="1793"/>
    </location>
</feature>
<gene>
    <name evidence="3" type="ORF">CRM22_001500</name>
</gene>
<feature type="compositionally biased region" description="Basic and acidic residues" evidence="1">
    <location>
        <begin position="1818"/>
        <end position="1837"/>
    </location>
</feature>
<feature type="region of interest" description="Disordered" evidence="1">
    <location>
        <begin position="1059"/>
        <end position="1109"/>
    </location>
</feature>
<feature type="region of interest" description="Disordered" evidence="1">
    <location>
        <begin position="2536"/>
        <end position="2562"/>
    </location>
</feature>
<feature type="region of interest" description="Disordered" evidence="1">
    <location>
        <begin position="1210"/>
        <end position="1232"/>
    </location>
</feature>
<evidence type="ECO:0000259" key="2">
    <source>
        <dbReference type="Pfam" id="PF15057"/>
    </source>
</evidence>
<dbReference type="InterPro" id="IPR032770">
    <property type="entry name" value="DUF4537"/>
</dbReference>
<name>A0A4S2MAC1_OPIFE</name>
<feature type="compositionally biased region" description="Polar residues" evidence="1">
    <location>
        <begin position="2318"/>
        <end position="2333"/>
    </location>
</feature>
<feature type="region of interest" description="Disordered" evidence="1">
    <location>
        <begin position="1355"/>
        <end position="1376"/>
    </location>
</feature>
<sequence>MSFVCSRLIQKTLNIRNRKFRFDGWYLKRVWKSDIGYMSGVRLQRNNNSDADEEDLLDKEPHLSPANISSPHHGADHPCACIHCHFLGYKRARTLSPASVRSPDPTISDLYHSKSFTLSPDISQREIFSDSSDVAIQSMEKSPTSGGVWAWDTNYIPHQRPKSPWLPSGSLSRLYLKRYTCRSCKHRRISTVRKRLKPNYIPCCKDALRKRLHPKYVILRSAGATTHDLEFEPKEQVPRTNADESFSGHCQLPGKQPLTFGDSLVDPRSKSVDVNFGIVISPPPAGRSVSAGQYPSKPRHILTPTSDKDVTSTNVDARLPGFVSPTKMSVDSRSKRMAKYPLNLILPVLAPPMGPTSDQMNRILQRHCHQRVIAFSDTDGLFYPGLVQKCVTPETSVIRFRHNGLFSEVPNLLTLPIIDMVHTQALNDGDTALVRVKNLNANCECWVPARIIGGFLGSPDPSFPLRHRYQLKLFSGSKHVFRRRDVLRISPLFYKGLLDYIRAKRGGDLPDQPAATGEEPAKLKVKLRKRQKPQSTAVSPRSVPRPRPKKVKKENETTPSASKTMSPLPPKLPPSAPPPPPPPLARPPSKASRKLGEPSFSRPPQKRPLEKQDKFITPPRPLQPPSKISNKSTELSGRTPKTAPQPPSTLPSAIPFKAKPAPPRKQPPPSTAIKGPAEKQPPQPPIPPSAPASTTKVKPKKPPVKQSKQKELLHQHVPTESVLQESPQVAEDLEGQSIVDTTTATMPVLSEDLHAQVTGSLTDGLAGQHITRSPSEDRPDHGESLSIGQQEPTMLAVGEEWPENEELELVNENLKAEQEETVQIQTIQEATSPEAGIHAEFTGLEEVSAYQPGKEELSPLIEEQADTISGVLTGLKAGPEVESAKPKTIPSENMLAESSNAPLDGTLETRQTVEDDGHVLGSEQSVLEEPLRVSTEASVIGGVPVLTAETDEGSKHGAAQELILQSDAVADKVSEDERLRKQVNDETIVDVERVKLEPEEQFISERSETAKSKATSGSHLQASEEDLGEMQQKPQQIHTGEALQYQVQDGQALEITQPTESVGHALGPSISKTTLKDESGAQLKLPPDVRELPGRTAETGKVSEQPLRDQIPDAASEKAMISQSPEVSSFKIGLDGKADKRLALRGKEQRVSGISAEALPTQKSENVTHLIPTRREHDELSEVTRTLEAPFVASASPTKSDIPLSIQVRKHDEQPSITRKESPGNVLEPQSLSEDVKLRKSAEDKIMDGSVLPAKLSKKLTDQHDEQVCTEATEVPEELRAPSTISIETDHSTKASAQERKVDLSRPVTSGIPVGEPAAVEQVAEDGRWMEQLMDEGIGETAPLEASKTILTEDQRETVVSRDESPQDQSTVASIQERETDLVKPVFSEIPVGEPAAVEQVAEDGRWMEQLMDEGIGEPAAVEQVAEDGRWMEQLVDEGIGETAPLEASKTMLTEDQRETVVIRGESPQDQSTVASIQERETDLVKPVFSEIPVGEPAAVEQVAEDGRWMKHLMDENISETRSLEALKTEQIDQRYSVVGESESQPALVKPEFIPLPTTVTSSVKALEVSQEPSHEQRFSDVVIQEAKIMSIESGIVGGKPLDYEISTVRSELVGPPLYRSQEFRKGEPRHILLDEKLLLDSSSPLPSATAAVRIAVEKTETYTPLKDNLDGFSSGEGLHLSAKEQLQGARGIMKVQPHLKLAGHGSDHQLAERKEYASSRIQATKEPIGFTRTEVETEMTVDTACENDQIITNVRVCVSSPDLLTRDGGASPLSSPSFGPTSDAEGCEDGEPFGTVTFSVDIQVDVKLGNDGKHYIELQQHGPDKPKPFDEDHPEQGAEGNVFDAASVRDSSSAGKAQNLQGQTGIVLKTPLKKTSVSRPQSASCIRSSFQTEFSFNQPEGSAIHSARILPLTGVPDSDSYPPPTKTRSPDPELDRTVFDKGTPISRYRVSPKTGEHFDRITPTQHIIGSELKRTPGPQARGRRGQSAKVSARAALLDSGQNYGFVSKLSVEVEPLVEDSLIQPDTLQSQPSKENVVNLIALPGSTSEIAPTVSAKLDPIEKPEEPKMVGLKYFTSVDNEPLVTNETDVIKKKMVQVLTDASVVEEENTNPNTQAADSLVTPREVIVSNEYELEQEPTYSEHTSPGPFSSNKYELDTISPIHPGAISSAKAFEAKEYKPVGLFPAAENDEGLHVELVRHALAKASTQVQSSVDSALKDESDHRQPYITSGSGPQAFTDQVGNLPKMHGRKVPRTKAADSTMNSLLTSSTIEIVFKTGCEGQIEIDTASGINIRTSIDKNQQPLLRPDGCSSGRRQPVSPSSPETTENVRSHQSVIEQRILSPMCRRNPREIHMQVSTSLDAYAQELLCKPDQCSQEPVMLKSSEIKLSACRCALNKCTCFEHGQSTTPGQERKITKLSSATSQPDKSCILNLAVSVIHADEGELELTTQISTSKKDRSQDGHRCSRTTSPNVRGEAQTARNSPQTPTGLANLDDSTVAPKSITFNVSSTTKIEIPNQNRINCDLSHSNEQHIVISNPDNGELPVPPQPQSSISPQPSQKPNVTGVKFVQEITQELNVNEIFHSACPITLENETTIFENSNNSECQKNKTNQLYFPVNQPISPSKSRDEVDGVNQNLVNSTVLRLCNRDLGGKVLKTEFETDLGIAGHNKALDNLVFDVQTKLKSEPCTNCRSEEFPVGNDNCGCWSNNNTELLDLGLWQCFGQSACADDAASAFQMLNIRQNMYSGHITNVREYSIMSDEQKAVGYLQEHAFFCPSVRFTTALSAWEQSAGGVGCHFGRLVEEHSLPVGYGFTEADLTSSTSQRSVSQRSVCLVMQVESVSESESTLRQWNELCRDSRYSTRTSDTKGSHVQRGFYLTNASIIKTQSPLFIAVQQSVIPGVAIHVRDRLEISTTPFSTTNGHQWPEFRRPLGTSCHNSSMSRMTSTDSEYRITLLLNSTEKWLLMQDSEVQLSTADVFLLRKQRHPLSILRAQSQNDKKQGRFVRLTSSPTVQVSENSQNIEALAERTQEKSEASKNSDCHRPRMCSSTFLDDGNGRILCHKNLAWDYRQIASTGHLGDSLSECLSEMLQETQLICKLRYSQPDSGKDWGKHQTCKMEVFNFASILKPSTCPLLEVLCYSVLEETNCGSVENLITFLGNIEPVLTDTQESIGSPASFTTSIPQERDFTKSSSSVDSVMSSTTLSICSRQLTHNTDEHSSYLSSYGYENSVSGSKTNNEIYAPFDDEISSHSTASCGEEKRSFVSRTDPDMRAHSLDRHKVPAFNYAAEVRKPQSTIYLCDMCLETNCPKSCDPTVTLSSLLTVPTTGRKIRPESQRNLMEFPPKGASSHLISNYSPELESTSKPKQFRIHENKEKMWSSLTVKQCNATTVPIIVTQCYSFNTVDRSSAWDSLQHSGYKSSEYDETEHKPTEPDEPIQLNPLAIDRYSKHIHDSLPVMTLLEITEHCAMSDRVTEVGSREVDKVCWLVSTESCVCMFASPNTSSSKAGNHLCMSTTPFRCLPSLWYVDLLSVESVRLSEPEGGLVKLQFVEQWTFQIAFELLATYFDTLFQRPHCASSNNCFKTCLKIRPKFRGPESIDIASNRNVEKQSNAADYRTNAVHSTSKTSAKLALKTSVLSIDRLALTRLDVLPTSAQTTRQNLPNDRKTTTTIYKHGDLMGYHYNRTQIHLTRGVEQCTFKASYPSTADYSRSQPTRLLKLIRTALEAPLRPACALNHYTVQTVQPLLKVYAFSELIGNSSPLCHTGTTQKQSWCTILKSGLNVDSQDSRCLPLKSVAIPQLPTVRRLSLPLAIIDSMELVFSVPLKVTTFKKFKAHRSIPRTSIALTFLIKAAYLTKKVSLENISCDRVRTMTDTSHRTMDLTTASGLSNGHQRACSIPESFSTITRSDISKTIQTSIPEAEGLEGFSENSYAGEVTINSNPLSNVLPSSDRNNKSTLPTKSKIKQRSPTSTTSVESKVKKSNPYSKSMENFVKGDRRRQWSIPPVKEMVKTICAGGKQVLKPGKTGKRTRKADHFTGSLLPVAGDVGADTMEKPVKSSPGSQHSSGKSKPFVDRADKHVSASRKKRSSSLSSTASRLFQTLNESDSRKTEPLRTSPHAKSRIPIPVQHPISMMNACLSRLSLFQAARNQTKTPVLVKGSDSTSEHRFQYDRKISSILYSSATSSYSHIPASALAGYPVKRKCFTSLDRTQKTETAKALNTSDTRNRNALKQVSLNRFPSVSSRIPKPLGDDSNTPGKKHSVLSRIRTGVSVDHHKVCDINHACTAIPLKKTAGRSMVTPKREKKFQTSRN</sequence>
<feature type="compositionally biased region" description="Low complexity" evidence="1">
    <location>
        <begin position="4056"/>
        <end position="4069"/>
    </location>
</feature>
<feature type="compositionally biased region" description="Basic and acidic residues" evidence="1">
    <location>
        <begin position="2454"/>
        <end position="2464"/>
    </location>
</feature>
<feature type="compositionally biased region" description="Polar residues" evidence="1">
    <location>
        <begin position="1012"/>
        <end position="1021"/>
    </location>
</feature>
<protein>
    <recommendedName>
        <fullName evidence="2">DUF4537 domain-containing protein</fullName>
    </recommendedName>
</protein>
<feature type="compositionally biased region" description="Low complexity" evidence="1">
    <location>
        <begin position="4088"/>
        <end position="4097"/>
    </location>
</feature>
<dbReference type="EMBL" id="SJOL01002681">
    <property type="protein sequence ID" value="TGZ73463.1"/>
    <property type="molecule type" value="Genomic_DNA"/>
</dbReference>
<feature type="compositionally biased region" description="Basic and acidic residues" evidence="1">
    <location>
        <begin position="1929"/>
        <end position="1940"/>
    </location>
</feature>
<feature type="region of interest" description="Disordered" evidence="1">
    <location>
        <begin position="4239"/>
        <end position="4259"/>
    </location>
</feature>
<feature type="compositionally biased region" description="Pro residues" evidence="1">
    <location>
        <begin position="679"/>
        <end position="690"/>
    </location>
</feature>
<comment type="caution">
    <text evidence="3">The sequence shown here is derived from an EMBL/GenBank/DDBJ whole genome shotgun (WGS) entry which is preliminary data.</text>
</comment>
<keyword evidence="4" id="KW-1185">Reference proteome</keyword>
<feature type="compositionally biased region" description="Pro residues" evidence="1">
    <location>
        <begin position="660"/>
        <end position="670"/>
    </location>
</feature>
<feature type="compositionally biased region" description="Basic and acidic residues" evidence="1">
    <location>
        <begin position="1210"/>
        <end position="1222"/>
    </location>
</feature>
<proteinExistence type="predicted"/>
<evidence type="ECO:0000256" key="1">
    <source>
        <dbReference type="SAM" id="MobiDB-lite"/>
    </source>
</evidence>
<feature type="compositionally biased region" description="Polar residues" evidence="1">
    <location>
        <begin position="2479"/>
        <end position="2489"/>
    </location>
</feature>
<evidence type="ECO:0000313" key="4">
    <source>
        <dbReference type="Proteomes" id="UP000308267"/>
    </source>
</evidence>
<accession>A0A4S2MAC1</accession>
<dbReference type="STRING" id="147828.A0A4S2MAC1"/>
<organism evidence="3 4">
    <name type="scientific">Opisthorchis felineus</name>
    <dbReference type="NCBI Taxonomy" id="147828"/>
    <lineage>
        <taxon>Eukaryota</taxon>
        <taxon>Metazoa</taxon>
        <taxon>Spiralia</taxon>
        <taxon>Lophotrochozoa</taxon>
        <taxon>Platyhelminthes</taxon>
        <taxon>Trematoda</taxon>
        <taxon>Digenea</taxon>
        <taxon>Opisthorchiida</taxon>
        <taxon>Opisthorchiata</taxon>
        <taxon>Opisthorchiidae</taxon>
        <taxon>Opisthorchis</taxon>
    </lineage>
</organism>
<feature type="region of interest" description="Disordered" evidence="1">
    <location>
        <begin position="1914"/>
        <end position="1944"/>
    </location>
</feature>
<feature type="compositionally biased region" description="Polar residues" evidence="1">
    <location>
        <begin position="626"/>
        <end position="636"/>
    </location>
</feature>
<feature type="compositionally biased region" description="Basic and acidic residues" evidence="1">
    <location>
        <begin position="1290"/>
        <end position="1304"/>
    </location>
</feature>
<feature type="compositionally biased region" description="Low complexity" evidence="1">
    <location>
        <begin position="3940"/>
        <end position="3949"/>
    </location>
</feature>
<evidence type="ECO:0000313" key="3">
    <source>
        <dbReference type="EMBL" id="TGZ73463.1"/>
    </source>
</evidence>
<feature type="region of interest" description="Disordered" evidence="1">
    <location>
        <begin position="759"/>
        <end position="791"/>
    </location>
</feature>
<dbReference type="OrthoDB" id="6255377at2759"/>
<feature type="region of interest" description="Disordered" evidence="1">
    <location>
        <begin position="2218"/>
        <end position="2261"/>
    </location>
</feature>
<feature type="region of interest" description="Disordered" evidence="1">
    <location>
        <begin position="1290"/>
        <end position="1313"/>
    </location>
</feature>
<dbReference type="Proteomes" id="UP000308267">
    <property type="component" value="Unassembled WGS sequence"/>
</dbReference>
<reference evidence="3 4" key="1">
    <citation type="journal article" date="2019" name="BMC Genomics">
        <title>New insights from Opisthorchis felineus genome: update on genomics of the epidemiologically important liver flukes.</title>
        <authorList>
            <person name="Ershov N.I."/>
            <person name="Mordvinov V.A."/>
            <person name="Prokhortchouk E.B."/>
            <person name="Pakharukova M.Y."/>
            <person name="Gunbin K.V."/>
            <person name="Ustyantsev K."/>
            <person name="Genaev M.A."/>
            <person name="Blinov A.G."/>
            <person name="Mazur A."/>
            <person name="Boulygina E."/>
            <person name="Tsygankova S."/>
            <person name="Khrameeva E."/>
            <person name="Chekanov N."/>
            <person name="Fan G."/>
            <person name="Xiao A."/>
            <person name="Zhang H."/>
            <person name="Xu X."/>
            <person name="Yang H."/>
            <person name="Solovyev V."/>
            <person name="Lee S.M."/>
            <person name="Liu X."/>
            <person name="Afonnikov D.A."/>
            <person name="Skryabin K.G."/>
        </authorList>
    </citation>
    <scope>NUCLEOTIDE SEQUENCE [LARGE SCALE GENOMIC DNA]</scope>
    <source>
        <strain evidence="3">AK-0245</strain>
        <tissue evidence="3">Whole organism</tissue>
    </source>
</reference>
<feature type="compositionally biased region" description="Basic and acidic residues" evidence="1">
    <location>
        <begin position="1000"/>
        <end position="1011"/>
    </location>
</feature>
<feature type="compositionally biased region" description="Low complexity" evidence="1">
    <location>
        <begin position="2550"/>
        <end position="2561"/>
    </location>
</feature>
<feature type="region of interest" description="Disordered" evidence="1">
    <location>
        <begin position="287"/>
        <end position="313"/>
    </location>
</feature>
<feature type="region of interest" description="Disordered" evidence="1">
    <location>
        <begin position="3940"/>
        <end position="4003"/>
    </location>
</feature>
<feature type="region of interest" description="Disordered" evidence="1">
    <location>
        <begin position="4018"/>
        <end position="4119"/>
    </location>
</feature>
<feature type="compositionally biased region" description="Basic residues" evidence="1">
    <location>
        <begin position="523"/>
        <end position="532"/>
    </location>
</feature>
<feature type="compositionally biased region" description="Basic and acidic residues" evidence="1">
    <location>
        <begin position="1355"/>
        <end position="1365"/>
    </location>
</feature>